<dbReference type="Proteomes" id="UP000617628">
    <property type="component" value="Unassembled WGS sequence"/>
</dbReference>
<feature type="transmembrane region" description="Helical" evidence="1">
    <location>
        <begin position="139"/>
        <end position="158"/>
    </location>
</feature>
<feature type="transmembrane region" description="Helical" evidence="1">
    <location>
        <begin position="288"/>
        <end position="307"/>
    </location>
</feature>
<gene>
    <name evidence="3" type="ORF">JIN87_12855</name>
</gene>
<comment type="caution">
    <text evidence="3">The sequence shown here is derived from an EMBL/GenBank/DDBJ whole genome shotgun (WGS) entry which is preliminary data.</text>
</comment>
<dbReference type="InterPro" id="IPR012429">
    <property type="entry name" value="HGSNAT_cat"/>
</dbReference>
<feature type="transmembrane region" description="Helical" evidence="1">
    <location>
        <begin position="366"/>
        <end position="387"/>
    </location>
</feature>
<feature type="transmembrane region" description="Helical" evidence="1">
    <location>
        <begin position="226"/>
        <end position="249"/>
    </location>
</feature>
<dbReference type="RefSeq" id="WP_200355974.1">
    <property type="nucleotide sequence ID" value="NZ_JAENIL010000022.1"/>
</dbReference>
<evidence type="ECO:0000313" key="3">
    <source>
        <dbReference type="EMBL" id="MBK1877760.1"/>
    </source>
</evidence>
<accession>A0A934VRB5</accession>
<dbReference type="AlphaFoldDB" id="A0A934VRB5"/>
<reference evidence="3" key="1">
    <citation type="submission" date="2021-01" db="EMBL/GenBank/DDBJ databases">
        <title>Modified the classification status of verrucomicrobia.</title>
        <authorList>
            <person name="Feng X."/>
        </authorList>
    </citation>
    <scope>NUCLEOTIDE SEQUENCE</scope>
    <source>
        <strain evidence="3">KCTC 13126</strain>
    </source>
</reference>
<dbReference type="Pfam" id="PF07786">
    <property type="entry name" value="HGSNAT_cat"/>
    <property type="match status" value="1"/>
</dbReference>
<evidence type="ECO:0000256" key="1">
    <source>
        <dbReference type="SAM" id="Phobius"/>
    </source>
</evidence>
<feature type="transmembrane region" description="Helical" evidence="1">
    <location>
        <begin position="51"/>
        <end position="69"/>
    </location>
</feature>
<name>A0A934VRB5_9BACT</name>
<dbReference type="EMBL" id="JAENIL010000022">
    <property type="protein sequence ID" value="MBK1877760.1"/>
    <property type="molecule type" value="Genomic_DNA"/>
</dbReference>
<dbReference type="PANTHER" id="PTHR31061:SF24">
    <property type="entry name" value="LD22376P"/>
    <property type="match status" value="1"/>
</dbReference>
<feature type="transmembrane region" description="Helical" evidence="1">
    <location>
        <begin position="85"/>
        <end position="105"/>
    </location>
</feature>
<feature type="domain" description="Heparan-alpha-glucosaminide N-acetyltransferase catalytic" evidence="2">
    <location>
        <begin position="7"/>
        <end position="147"/>
    </location>
</feature>
<keyword evidence="1" id="KW-1133">Transmembrane helix</keyword>
<feature type="transmembrane region" description="Helical" evidence="1">
    <location>
        <begin position="327"/>
        <end position="346"/>
    </location>
</feature>
<proteinExistence type="predicted"/>
<evidence type="ECO:0000259" key="2">
    <source>
        <dbReference type="Pfam" id="PF07786"/>
    </source>
</evidence>
<keyword evidence="4" id="KW-1185">Reference proteome</keyword>
<keyword evidence="1" id="KW-0812">Transmembrane</keyword>
<feature type="transmembrane region" description="Helical" evidence="1">
    <location>
        <begin position="111"/>
        <end position="132"/>
    </location>
</feature>
<organism evidence="3 4">
    <name type="scientific">Pelagicoccus mobilis</name>
    <dbReference type="NCBI Taxonomy" id="415221"/>
    <lineage>
        <taxon>Bacteria</taxon>
        <taxon>Pseudomonadati</taxon>
        <taxon>Verrucomicrobiota</taxon>
        <taxon>Opitutia</taxon>
        <taxon>Puniceicoccales</taxon>
        <taxon>Pelagicoccaceae</taxon>
        <taxon>Pelagicoccus</taxon>
    </lineage>
</organism>
<keyword evidence="1" id="KW-0472">Membrane</keyword>
<sequence length="395" mass="43555">MVDKRERLLSLDALRGFTVMGMIVVNCPGSWGHVYGPLLHASWHGVTPTDLVFPFFLFIVGVSIALAYAGKPKLKRERRAAFGKILWRVVKIFAVGVFLNLWPYFDFEEIRIAGVLQRIAIVFGLCAFLFLTTHWRRQMWIGVGVLLAYWGALVWLPVPLDEANAGALESGQIERSHGQVVDVSVSASGSDAIAGNLEPGTNLAAWADRHFLPGRLYEKNWDPEGLLSTLPAVATGIFGMLVGAMVLSIGDPYRRVSWVFFVGVVALLLGSAWNWVFPYNKNLWSSSFVLYSGGWATLGFAACLLLIDVRGHKKWASLGVVFGSNPLVAYALSGMLGFLFYGGLGVPSLSSSWMSAAIAMGLPAKLASLLYALFYLSMIYLPVLWLWKRRIFVKL</sequence>
<evidence type="ECO:0000313" key="4">
    <source>
        <dbReference type="Proteomes" id="UP000617628"/>
    </source>
</evidence>
<protein>
    <submittedName>
        <fullName evidence="3">DUF1624 domain-containing protein</fullName>
    </submittedName>
</protein>
<feature type="transmembrane region" description="Helical" evidence="1">
    <location>
        <begin position="12"/>
        <end position="31"/>
    </location>
</feature>
<feature type="transmembrane region" description="Helical" evidence="1">
    <location>
        <begin position="256"/>
        <end position="276"/>
    </location>
</feature>
<dbReference type="PANTHER" id="PTHR31061">
    <property type="entry name" value="LD22376P"/>
    <property type="match status" value="1"/>
</dbReference>